<dbReference type="EMBL" id="CM017324">
    <property type="protein sequence ID" value="KAE8038293.1"/>
    <property type="molecule type" value="Genomic_DNA"/>
</dbReference>
<evidence type="ECO:0008006" key="5">
    <source>
        <dbReference type="Google" id="ProtNLM"/>
    </source>
</evidence>
<dbReference type="InterPro" id="IPR002213">
    <property type="entry name" value="UDP_glucos_trans"/>
</dbReference>
<keyword evidence="4" id="KW-1185">Reference proteome</keyword>
<sequence length="239" mass="26104">MLYLPILDKEVEGEYVDEKEPMRLPGCIPPVRPEDVLVSMMDWTKQEYKFLLQLTSKMRESDGVLSNTWEDLDATTLKAMRKEKSYGSVPVYAVGPLIRPVVSPASRSQLLDWLDEQPVESVLYIAFGSLGALSANKDSHAAANRDDDVLAYLLDGFLERTHGLGLVVTQWAPQSDILRHPSTGGFLSHCGWNSSLESILSGVPMIATKDECDDACVGGRSGRLAKSCADVRSGGKGGD</sequence>
<evidence type="ECO:0000256" key="2">
    <source>
        <dbReference type="ARBA" id="ARBA00022679"/>
    </source>
</evidence>
<accession>A0A660KPD6</accession>
<keyword evidence="1" id="KW-0328">Glycosyltransferase</keyword>
<organism evidence="3 4">
    <name type="scientific">Carpinus fangiana</name>
    <dbReference type="NCBI Taxonomy" id="176857"/>
    <lineage>
        <taxon>Eukaryota</taxon>
        <taxon>Viridiplantae</taxon>
        <taxon>Streptophyta</taxon>
        <taxon>Embryophyta</taxon>
        <taxon>Tracheophyta</taxon>
        <taxon>Spermatophyta</taxon>
        <taxon>Magnoliopsida</taxon>
        <taxon>eudicotyledons</taxon>
        <taxon>Gunneridae</taxon>
        <taxon>Pentapetalae</taxon>
        <taxon>rosids</taxon>
        <taxon>fabids</taxon>
        <taxon>Fagales</taxon>
        <taxon>Betulaceae</taxon>
        <taxon>Carpinus</taxon>
    </lineage>
</organism>
<reference evidence="3 4" key="1">
    <citation type="submission" date="2019-06" db="EMBL/GenBank/DDBJ databases">
        <title>A chromosomal-level reference genome of Carpinus fangiana (Coryloideae, Betulaceae).</title>
        <authorList>
            <person name="Yang X."/>
            <person name="Wang Z."/>
            <person name="Zhang L."/>
            <person name="Hao G."/>
            <person name="Liu J."/>
            <person name="Yang Y."/>
        </authorList>
    </citation>
    <scope>NUCLEOTIDE SEQUENCE [LARGE SCALE GENOMIC DNA]</scope>
    <source>
        <strain evidence="3">Cfa_2016G</strain>
        <tissue evidence="3">Leaf</tissue>
    </source>
</reference>
<evidence type="ECO:0000313" key="3">
    <source>
        <dbReference type="EMBL" id="KAE8038293.1"/>
    </source>
</evidence>
<dbReference type="Pfam" id="PF00201">
    <property type="entry name" value="UDPGT"/>
    <property type="match status" value="1"/>
</dbReference>
<dbReference type="CDD" id="cd03784">
    <property type="entry name" value="GT1_Gtf-like"/>
    <property type="match status" value="1"/>
</dbReference>
<evidence type="ECO:0000313" key="4">
    <source>
        <dbReference type="Proteomes" id="UP000327013"/>
    </source>
</evidence>
<proteinExistence type="predicted"/>
<dbReference type="PANTHER" id="PTHR48046">
    <property type="entry name" value="UDP-GLYCOSYLTRANSFERASE 72E1"/>
    <property type="match status" value="1"/>
</dbReference>
<dbReference type="SUPFAM" id="SSF53756">
    <property type="entry name" value="UDP-Glycosyltransferase/glycogen phosphorylase"/>
    <property type="match status" value="1"/>
</dbReference>
<name>A0A660KPD6_9ROSI</name>
<gene>
    <name evidence="3" type="ORF">FH972_010818</name>
</gene>
<dbReference type="Proteomes" id="UP000327013">
    <property type="component" value="Chromosome 4"/>
</dbReference>
<protein>
    <recommendedName>
        <fullName evidence="5">UDP-glycosyltransferases domain-containing protein</fullName>
    </recommendedName>
</protein>
<keyword evidence="2" id="KW-0808">Transferase</keyword>
<dbReference type="AlphaFoldDB" id="A0A660KPD6"/>
<dbReference type="GO" id="GO:0008194">
    <property type="term" value="F:UDP-glycosyltransferase activity"/>
    <property type="evidence" value="ECO:0007669"/>
    <property type="project" value="InterPro"/>
</dbReference>
<evidence type="ECO:0000256" key="1">
    <source>
        <dbReference type="ARBA" id="ARBA00022676"/>
    </source>
</evidence>
<dbReference type="Gene3D" id="3.40.50.2000">
    <property type="entry name" value="Glycogen Phosphorylase B"/>
    <property type="match status" value="3"/>
</dbReference>
<dbReference type="PANTHER" id="PTHR48046:SF1">
    <property type="entry name" value="GLYCOSYLTRANSFERASE-RELATED"/>
    <property type="match status" value="1"/>
</dbReference>
<dbReference type="OrthoDB" id="5835829at2759"/>